<gene>
    <name evidence="1" type="ORF">P73_3858</name>
</gene>
<accession>A0A0B5DYR2</accession>
<dbReference type="RefSeq" id="WP_043870874.1">
    <property type="nucleotide sequence ID" value="NZ_CP004393.1"/>
</dbReference>
<reference evidence="1 2" key="1">
    <citation type="journal article" date="2014" name="Int. J. Syst. Evol. Microbiol.">
        <title>Celeribacter indicus sp. nov., a polycyclic aromatic hydrocarbon-degrading bacterium from deep-sea sediment and reclassification of Huaishuia halophila as Celeribacter halophilus comb. nov.</title>
        <authorList>
            <person name="Lai Q."/>
            <person name="Cao J."/>
            <person name="Yuan J."/>
            <person name="Li F."/>
            <person name="Shao Z."/>
        </authorList>
    </citation>
    <scope>NUCLEOTIDE SEQUENCE [LARGE SCALE GENOMIC DNA]</scope>
    <source>
        <strain evidence="1">P73</strain>
    </source>
</reference>
<organism evidence="1 2">
    <name type="scientific">Celeribacter indicus</name>
    <dbReference type="NCBI Taxonomy" id="1208324"/>
    <lineage>
        <taxon>Bacteria</taxon>
        <taxon>Pseudomonadati</taxon>
        <taxon>Pseudomonadota</taxon>
        <taxon>Alphaproteobacteria</taxon>
        <taxon>Rhodobacterales</taxon>
        <taxon>Roseobacteraceae</taxon>
        <taxon>Celeribacter</taxon>
    </lineage>
</organism>
<evidence type="ECO:0000313" key="1">
    <source>
        <dbReference type="EMBL" id="AJE48573.1"/>
    </source>
</evidence>
<evidence type="ECO:0000313" key="2">
    <source>
        <dbReference type="Proteomes" id="UP000031521"/>
    </source>
</evidence>
<name>A0A0B5DYR2_9RHOB</name>
<dbReference type="Proteomes" id="UP000031521">
    <property type="component" value="Chromosome"/>
</dbReference>
<keyword evidence="2" id="KW-1185">Reference proteome</keyword>
<dbReference type="AlphaFoldDB" id="A0A0B5DYR2"/>
<sequence>MLVLLPLIVIAVYLGLYLMRSGRTADCRWRQTGRDAEGIDWACPVCGGSTRTEKGEPRFCAAKPAP</sequence>
<dbReference type="OrthoDB" id="7870592at2"/>
<dbReference type="HOGENOM" id="CLU_2823219_0_0_5"/>
<dbReference type="EMBL" id="CP004393">
    <property type="protein sequence ID" value="AJE48573.1"/>
    <property type="molecule type" value="Genomic_DNA"/>
</dbReference>
<dbReference type="KEGG" id="cid:P73_3858"/>
<proteinExistence type="predicted"/>
<protein>
    <submittedName>
        <fullName evidence="1">Uncharacterized protein</fullName>
    </submittedName>
</protein>